<organism evidence="1 2">
    <name type="scientific">Methanoplanus limicola DSM 2279</name>
    <dbReference type="NCBI Taxonomy" id="937775"/>
    <lineage>
        <taxon>Archaea</taxon>
        <taxon>Methanobacteriati</taxon>
        <taxon>Methanobacteriota</taxon>
        <taxon>Stenosarchaea group</taxon>
        <taxon>Methanomicrobia</taxon>
        <taxon>Methanomicrobiales</taxon>
        <taxon>Methanomicrobiaceae</taxon>
        <taxon>Methanoplanus</taxon>
    </lineage>
</organism>
<keyword evidence="2" id="KW-1185">Reference proteome</keyword>
<dbReference type="RefSeq" id="WP_004079031.1">
    <property type="nucleotide sequence ID" value="NZ_CM001436.1"/>
</dbReference>
<gene>
    <name evidence="1" type="ORF">Metlim_2558</name>
</gene>
<reference evidence="1 2" key="1">
    <citation type="submission" date="2011-10" db="EMBL/GenBank/DDBJ databases">
        <title>The Improved High-Quality Draft genome of Methanoplanus limicola DSM 2279.</title>
        <authorList>
            <consortium name="US DOE Joint Genome Institute (JGI-PGF)"/>
            <person name="Lucas S."/>
            <person name="Copeland A."/>
            <person name="Lapidus A."/>
            <person name="Glavina del Rio T."/>
            <person name="Dalin E."/>
            <person name="Tice H."/>
            <person name="Bruce D."/>
            <person name="Goodwin L."/>
            <person name="Pitluck S."/>
            <person name="Peters L."/>
            <person name="Mikhailova N."/>
            <person name="Lu M."/>
            <person name="Kyrpides N."/>
            <person name="Mavromatis K."/>
            <person name="Ivanova N."/>
            <person name="Markowitz V."/>
            <person name="Cheng J.-F."/>
            <person name="Hugenholtz P."/>
            <person name="Woyke T."/>
            <person name="Wu D."/>
            <person name="Wirth R."/>
            <person name="Brambilla E.-M."/>
            <person name="Klenk H.-P."/>
            <person name="Eisen J.A."/>
        </authorList>
    </citation>
    <scope>NUCLEOTIDE SEQUENCE [LARGE SCALE GENOMIC DNA]</scope>
    <source>
        <strain evidence="1 2">DSM 2279</strain>
    </source>
</reference>
<dbReference type="InParanoid" id="H1Z3X8"/>
<dbReference type="OrthoDB" id="118010at2157"/>
<dbReference type="EMBL" id="CM001436">
    <property type="protein sequence ID" value="EHQ36600.1"/>
    <property type="molecule type" value="Genomic_DNA"/>
</dbReference>
<evidence type="ECO:0000313" key="2">
    <source>
        <dbReference type="Proteomes" id="UP000005741"/>
    </source>
</evidence>
<dbReference type="STRING" id="937775.Metlim_2558"/>
<accession>H1Z3X8</accession>
<dbReference type="AlphaFoldDB" id="H1Z3X8"/>
<name>H1Z3X8_9EURY</name>
<dbReference type="InterPro" id="IPR038078">
    <property type="entry name" value="PhoU-like_sf"/>
</dbReference>
<evidence type="ECO:0000313" key="1">
    <source>
        <dbReference type="EMBL" id="EHQ36600.1"/>
    </source>
</evidence>
<proteinExistence type="predicted"/>
<dbReference type="PATRIC" id="fig|937775.9.peg.2882"/>
<dbReference type="Gene3D" id="1.20.58.220">
    <property type="entry name" value="Phosphate transport system protein phou homolog 2, domain 2"/>
    <property type="match status" value="1"/>
</dbReference>
<dbReference type="Proteomes" id="UP000005741">
    <property type="component" value="Chromosome"/>
</dbReference>
<protein>
    <submittedName>
        <fullName evidence="1">Uncharacterized protein</fullName>
    </submittedName>
</protein>
<dbReference type="HOGENOM" id="CLU_425569_0_0_2"/>
<sequence length="645" mass="73156">MPGKEKIIREIGEESILLPLYINSAIEANERIKYYFSLLQAAKSYADNPATLPQIPEEDFQKRSDKNDKPENVIFESSLKEEDIYFIPGSSEIVSDIGKCIDEMIKPLSISGYPPAEEFKERYETISGRIPEISDSIITGNTISQLISGIRKKGDSMHILVMDIHKALNDLQAGLSHEEIDRAKVCKINESDIVHLKAFMEGLNSTRILKFGHPGLDTTATSTSEGLIIQNDIGVTDAHVIVIKVKDGRITFNYTDIHRQRLDFFRSLFRNHAILWNDTRSKNVTDFEKDIFFLAKGTFYADNKTGTDEFLKFLGSRIVFLIDWNKARKNLRKFLRSSDCIKVLIWAADNNYGHRGFLVLGGSTLIYEALEIAADVPIRYGEPLHIYLGRERASEFFRCLLMTASTGLIEKKPELFIKDEIKALLLRQIKSARQSLLDIIAEHASLITAESELLLQSLESIQSGGEKLCLKNINRAKFRERRADDIVNRVRAVTKRMKDGAFYSELISLSDDALDYIEDSISVCGFDPPLISDSDILSDMIRMADTVNESCMQYQKTIHIFSIISGKNPDDEMNAFLLSVDMVVETEEICDRAFRDVQKSIMLNSKNFREAMVSSEITKGMEEAVNSLMKSAFLIRENVLENLNR</sequence>